<keyword evidence="4" id="KW-1185">Reference proteome</keyword>
<dbReference type="EMBL" id="ML986510">
    <property type="protein sequence ID" value="KAF2273484.1"/>
    <property type="molecule type" value="Genomic_DNA"/>
</dbReference>
<protein>
    <submittedName>
        <fullName evidence="3">Uncharacterized protein</fullName>
    </submittedName>
</protein>
<keyword evidence="2" id="KW-0732">Signal</keyword>
<accession>A0A6A6JBA4</accession>
<gene>
    <name evidence="3" type="ORF">EI97DRAFT_159401</name>
</gene>
<evidence type="ECO:0000256" key="2">
    <source>
        <dbReference type="SAM" id="SignalP"/>
    </source>
</evidence>
<dbReference type="Proteomes" id="UP000800097">
    <property type="component" value="Unassembled WGS sequence"/>
</dbReference>
<feature type="compositionally biased region" description="Basic residues" evidence="1">
    <location>
        <begin position="245"/>
        <end position="260"/>
    </location>
</feature>
<reference evidence="3" key="1">
    <citation type="journal article" date="2020" name="Stud. Mycol.">
        <title>101 Dothideomycetes genomes: a test case for predicting lifestyles and emergence of pathogens.</title>
        <authorList>
            <person name="Haridas S."/>
            <person name="Albert R."/>
            <person name="Binder M."/>
            <person name="Bloem J."/>
            <person name="Labutti K."/>
            <person name="Salamov A."/>
            <person name="Andreopoulos B."/>
            <person name="Baker S."/>
            <person name="Barry K."/>
            <person name="Bills G."/>
            <person name="Bluhm B."/>
            <person name="Cannon C."/>
            <person name="Castanera R."/>
            <person name="Culley D."/>
            <person name="Daum C."/>
            <person name="Ezra D."/>
            <person name="Gonzalez J."/>
            <person name="Henrissat B."/>
            <person name="Kuo A."/>
            <person name="Liang C."/>
            <person name="Lipzen A."/>
            <person name="Lutzoni F."/>
            <person name="Magnuson J."/>
            <person name="Mondo S."/>
            <person name="Nolan M."/>
            <person name="Ohm R."/>
            <person name="Pangilinan J."/>
            <person name="Park H.-J."/>
            <person name="Ramirez L."/>
            <person name="Alfaro M."/>
            <person name="Sun H."/>
            <person name="Tritt A."/>
            <person name="Yoshinaga Y."/>
            <person name="Zwiers L.-H."/>
            <person name="Turgeon B."/>
            <person name="Goodwin S."/>
            <person name="Spatafora J."/>
            <person name="Crous P."/>
            <person name="Grigoriev I."/>
        </authorList>
    </citation>
    <scope>NUCLEOTIDE SEQUENCE</scope>
    <source>
        <strain evidence="3">CBS 379.55</strain>
    </source>
</reference>
<organism evidence="3 4">
    <name type="scientific">Westerdykella ornata</name>
    <dbReference type="NCBI Taxonomy" id="318751"/>
    <lineage>
        <taxon>Eukaryota</taxon>
        <taxon>Fungi</taxon>
        <taxon>Dikarya</taxon>
        <taxon>Ascomycota</taxon>
        <taxon>Pezizomycotina</taxon>
        <taxon>Dothideomycetes</taxon>
        <taxon>Pleosporomycetidae</taxon>
        <taxon>Pleosporales</taxon>
        <taxon>Sporormiaceae</taxon>
        <taxon>Westerdykella</taxon>
    </lineage>
</organism>
<feature type="region of interest" description="Disordered" evidence="1">
    <location>
        <begin position="219"/>
        <end position="260"/>
    </location>
</feature>
<feature type="chain" id="PRO_5025360792" evidence="2">
    <location>
        <begin position="28"/>
        <end position="260"/>
    </location>
</feature>
<dbReference type="GeneID" id="54546498"/>
<feature type="signal peptide" evidence="2">
    <location>
        <begin position="1"/>
        <end position="27"/>
    </location>
</feature>
<evidence type="ECO:0000313" key="3">
    <source>
        <dbReference type="EMBL" id="KAF2273484.1"/>
    </source>
</evidence>
<name>A0A6A6JBA4_WESOR</name>
<dbReference type="AlphaFoldDB" id="A0A6A6JBA4"/>
<dbReference type="RefSeq" id="XP_033651023.1">
    <property type="nucleotide sequence ID" value="XM_033793323.1"/>
</dbReference>
<evidence type="ECO:0000256" key="1">
    <source>
        <dbReference type="SAM" id="MobiDB-lite"/>
    </source>
</evidence>
<sequence length="260" mass="27641">MVPYSGATMRILVAILLASSNTASAAAVPLPDSNTDIHAREALPKNDVKTTLVSDADSAIFLSDLKEFLSRYDVSDVFADAFAKLFGTSVEGAQGVQGGKQQDTTTWDFFPTGPDTTSLVQTLVVEPVLVESFTDSSSATTTLVTIISPTTSEAPTLEPVSPEPTLSGTDDVVQILPFPFPIDTSGVSISVDVTVSPSLPEVTDIPSLTPVPIDLKCRSRPASLNPLPRPSRIHGGGGRGTGSPRRCRNFRKRSRWTGRR</sequence>
<proteinExistence type="predicted"/>
<evidence type="ECO:0000313" key="4">
    <source>
        <dbReference type="Proteomes" id="UP000800097"/>
    </source>
</evidence>